<protein>
    <recommendedName>
        <fullName evidence="5">Carrier domain-containing protein</fullName>
    </recommendedName>
</protein>
<dbReference type="Pfam" id="PF00668">
    <property type="entry name" value="Condensation"/>
    <property type="match status" value="1"/>
</dbReference>
<dbReference type="InterPro" id="IPR036736">
    <property type="entry name" value="ACP-like_sf"/>
</dbReference>
<dbReference type="PANTHER" id="PTHR45527:SF1">
    <property type="entry name" value="FATTY ACID SYNTHASE"/>
    <property type="match status" value="1"/>
</dbReference>
<dbReference type="InterPro" id="IPR009081">
    <property type="entry name" value="PP-bd_ACP"/>
</dbReference>
<dbReference type="PROSITE" id="PS00012">
    <property type="entry name" value="PHOSPHOPANTETHEINE"/>
    <property type="match status" value="1"/>
</dbReference>
<dbReference type="InterPro" id="IPR020806">
    <property type="entry name" value="PKS_PP-bd"/>
</dbReference>
<evidence type="ECO:0000256" key="3">
    <source>
        <dbReference type="ARBA" id="ARBA00022553"/>
    </source>
</evidence>
<dbReference type="InterPro" id="IPR029058">
    <property type="entry name" value="AB_hydrolase_fold"/>
</dbReference>
<dbReference type="Gene3D" id="2.30.38.10">
    <property type="entry name" value="Luciferase, Domain 3"/>
    <property type="match status" value="1"/>
</dbReference>
<dbReference type="GO" id="GO:0009239">
    <property type="term" value="P:enterobactin biosynthetic process"/>
    <property type="evidence" value="ECO:0007669"/>
    <property type="project" value="TreeGrafter"/>
</dbReference>
<dbReference type="Pfam" id="PF00501">
    <property type="entry name" value="AMP-binding"/>
    <property type="match status" value="1"/>
</dbReference>
<dbReference type="CDD" id="cd05235">
    <property type="entry name" value="SDR_e1"/>
    <property type="match status" value="1"/>
</dbReference>
<dbReference type="Gene3D" id="3.30.559.30">
    <property type="entry name" value="Nonribosomal peptide synthetase, condensation domain"/>
    <property type="match status" value="1"/>
</dbReference>
<gene>
    <name evidence="6" type="ORF">H744_1c1602</name>
</gene>
<dbReference type="Pfam" id="PF00550">
    <property type="entry name" value="PP-binding"/>
    <property type="match status" value="1"/>
</dbReference>
<evidence type="ECO:0000256" key="4">
    <source>
        <dbReference type="ARBA" id="ARBA00022598"/>
    </source>
</evidence>
<comment type="cofactor">
    <cofactor evidence="1">
        <name>pantetheine 4'-phosphate</name>
        <dbReference type="ChEBI" id="CHEBI:47942"/>
    </cofactor>
</comment>
<dbReference type="GO" id="GO:0009366">
    <property type="term" value="C:enterobactin synthetase complex"/>
    <property type="evidence" value="ECO:0007669"/>
    <property type="project" value="TreeGrafter"/>
</dbReference>
<dbReference type="GO" id="GO:0047527">
    <property type="term" value="F:2,3-dihydroxybenzoate-serine ligase activity"/>
    <property type="evidence" value="ECO:0007669"/>
    <property type="project" value="TreeGrafter"/>
</dbReference>
<dbReference type="SUPFAM" id="SSF56801">
    <property type="entry name" value="Acetyl-CoA synthetase-like"/>
    <property type="match status" value="1"/>
</dbReference>
<dbReference type="CDD" id="cd05930">
    <property type="entry name" value="A_NRPS"/>
    <property type="match status" value="1"/>
</dbReference>
<dbReference type="HOGENOM" id="CLU_000022_2_4_6"/>
<evidence type="ECO:0000256" key="1">
    <source>
        <dbReference type="ARBA" id="ARBA00001957"/>
    </source>
</evidence>
<sequence length="1527" mass="171890">MMLSQLLKECHTRGIRFELIDNKVKLKAPEGTLTPDLVSQLKTYKAEILAGLQKETAGYEQPNSDGTPALSYNQRRLWFLEQVEESTSQFNLPMALTLKGELDQSALYHALLTVLDRHPVLRTVYRDNDGEPVPVLLPSEDFVIHELDYSESANGKRLKNQVSIDASRPFDLAVDYMLQVYLYRLSIEEHVILFNIHHIASDGWSLTIFIRELTELYNGYRLNRSNMLPSLSRHYGDFANWQNNWLSGSNLERHLAFWKQQLKGAPPQHNLPLDRSRPVAANNLGDGYLSELPEALGEALEQMAQEQGVTMFMLLQTAFAAVIGRYGQNSDVVMGSPIANRHHKDFETVMGYFVNTLALRTCWEGNPSFARLLADNKRSLIDAFEYQSVPYELLLDELKVERNLSHNALFQILFVLQNNERADDARFEGILASDFPLSHGASQFDFTLSVYQAEGKYILDWHYASELFDHSTISRLSESYELLLAQIVQNIDINLGDIDLVPEKQKQLLFEQARHEDTQDFTSTGISVCDLIERWAVSTPEAVAVQHGRQVMTYDELVSRANQLAGWLRLQHIGKGSLVAISLPRSLDMSVAILAVIKSGAAYLPIDPALPVSRQQYLLEDSQTDMLLCWESTLIPCSGYLLLDLASTKEMLQGQPSEVSPAEISEADFAYVNYTSGTTGKPKGVRISHGNLISYCLAAQHHYQVMPEDRILQTSSFSFDACVEEHFMALVHGAAVVYRDDLVLADWQHFNEFVDQYRITIAGLPTAVWNSLSADISDSSIAVSNSLRLIILGGEALTASRLSHWKKYIGESIQLLNTYGPTETTIIATAYDTKNWLEGTAVPIGQPLGSHRCYILDSERRLVPQGAVGELCIAGPAVSPGYINNAGSTEAFINCEILPGLAERLYCTGDKARLLDSGDIEYWGRVDDQIKIRGFRIEPSEIEAVILQHPGVVQTRVLANDYPGSGKLLFAYIVLEPRLSNKSEQVKQDLWQQIKSELPDYMQPAQLLFIDSIPLTVLGKLDKSKLPEPDFQHTSEKVITAPKNDIEQLMLEIWQSLLKVDRISTDSSFFELGGHSLLGVKLIARIKDQLSVELSIRDLFESPTIQGLALRLERNTSEQEQRWLDFDQEIHLVTTSSPPLHLEDISERLEQLNRHFDNKKIIRVLLTGGTGFVGAFILDELLSHNPGLKVYCLVRAPDAKQGFNRLVENMASYGLWQTDFHHRIVAIPADLCEPDLGLDKGQWDALATGTEWIIHNGAQVNHIMPYSELKQANVDSTQSLLRLASQSKVKLFSYISTTGIFMPTEQPRLITECEPIGDEKHTKDFGYRASKWVAEGLVDHARKQGLPCHIFRLGRVAADSKTGACSQNDVVARYIKSCIDLGGYPQDETNERMIPVNLAAKAIISLSMLLSRKPQNFHLIGRHTLGWNEILSYSPNRLHTYPFDNWIERVESRTKSDNPLPISPYLLILKQVAKSLRSIKKVPETYFDICQDYTETIMAEKGVHFSVLGEAYCKQYLSKLEVDFKQG</sequence>
<dbReference type="InterPro" id="IPR045851">
    <property type="entry name" value="AMP-bd_C_sf"/>
</dbReference>
<dbReference type="Pfam" id="PF07993">
    <property type="entry name" value="NAD_binding_4"/>
    <property type="match status" value="1"/>
</dbReference>
<dbReference type="FunFam" id="1.10.1200.10:FF:000016">
    <property type="entry name" value="Non-ribosomal peptide synthase"/>
    <property type="match status" value="1"/>
</dbReference>
<dbReference type="GO" id="GO:0043041">
    <property type="term" value="P:amino acid activation for nonribosomal peptide biosynthetic process"/>
    <property type="evidence" value="ECO:0007669"/>
    <property type="project" value="TreeGrafter"/>
</dbReference>
<dbReference type="PROSITE" id="PS50075">
    <property type="entry name" value="CARRIER"/>
    <property type="match status" value="1"/>
</dbReference>
<evidence type="ECO:0000313" key="7">
    <source>
        <dbReference type="Proteomes" id="UP000032303"/>
    </source>
</evidence>
<accession>A0A0C5WU84</accession>
<dbReference type="Gene3D" id="3.40.50.1820">
    <property type="entry name" value="alpha/beta hydrolase"/>
    <property type="match status" value="1"/>
</dbReference>
<dbReference type="FunFam" id="3.40.50.980:FF:000001">
    <property type="entry name" value="Non-ribosomal peptide synthetase"/>
    <property type="match status" value="1"/>
</dbReference>
<dbReference type="InterPro" id="IPR010071">
    <property type="entry name" value="AA_adenyl_dom"/>
</dbReference>
<keyword evidence="4" id="KW-0436">Ligase</keyword>
<keyword evidence="7" id="KW-1185">Reference proteome</keyword>
<dbReference type="InterPro" id="IPR041464">
    <property type="entry name" value="TubC_N"/>
</dbReference>
<keyword evidence="3" id="KW-0597">Phosphoprotein</keyword>
<dbReference type="InterPro" id="IPR020845">
    <property type="entry name" value="AMP-binding_CS"/>
</dbReference>
<dbReference type="Gene3D" id="1.10.10.1830">
    <property type="entry name" value="Non-ribosomal peptide synthase, adenylation domain"/>
    <property type="match status" value="1"/>
</dbReference>
<dbReference type="KEGG" id="pgb:H744_1c1602"/>
<dbReference type="Pfam" id="PF18563">
    <property type="entry name" value="TubC_N"/>
    <property type="match status" value="1"/>
</dbReference>
<dbReference type="Proteomes" id="UP000032303">
    <property type="component" value="Chromosome 1"/>
</dbReference>
<organism evidence="6 7">
    <name type="scientific">Photobacterium gaetbulicola Gung47</name>
    <dbReference type="NCBI Taxonomy" id="658445"/>
    <lineage>
        <taxon>Bacteria</taxon>
        <taxon>Pseudomonadati</taxon>
        <taxon>Pseudomonadota</taxon>
        <taxon>Gammaproteobacteria</taxon>
        <taxon>Vibrionales</taxon>
        <taxon>Vibrionaceae</taxon>
        <taxon>Photobacterium</taxon>
    </lineage>
</organism>
<dbReference type="GO" id="GO:0005829">
    <property type="term" value="C:cytosol"/>
    <property type="evidence" value="ECO:0007669"/>
    <property type="project" value="TreeGrafter"/>
</dbReference>
<dbReference type="PROSITE" id="PS00455">
    <property type="entry name" value="AMP_BINDING"/>
    <property type="match status" value="1"/>
</dbReference>
<dbReference type="EMBL" id="CP005973">
    <property type="protein sequence ID" value="AJR06620.1"/>
    <property type="molecule type" value="Genomic_DNA"/>
</dbReference>
<dbReference type="STRING" id="658445.H744_1c1602"/>
<dbReference type="SMART" id="SM00823">
    <property type="entry name" value="PKS_PP"/>
    <property type="match status" value="1"/>
</dbReference>
<dbReference type="Gene3D" id="3.40.50.980">
    <property type="match status" value="2"/>
</dbReference>
<dbReference type="Gene3D" id="3.40.50.720">
    <property type="entry name" value="NAD(P)-binding Rossmann-like Domain"/>
    <property type="match status" value="1"/>
</dbReference>
<dbReference type="InterPro" id="IPR025110">
    <property type="entry name" value="AMP-bd_C"/>
</dbReference>
<reference evidence="6 7" key="1">
    <citation type="submission" date="2013-05" db="EMBL/GenBank/DDBJ databases">
        <title>Complete genome sequence of the lipase-producing bacterium Photobacterium gaetbulicola Gung47.</title>
        <authorList>
            <person name="Kim Y.-O."/>
        </authorList>
    </citation>
    <scope>NUCLEOTIDE SEQUENCE [LARGE SCALE GENOMIC DNA]</scope>
    <source>
        <strain evidence="6 7">Gung47</strain>
    </source>
</reference>
<dbReference type="CDD" id="cd19531">
    <property type="entry name" value="LCL_NRPS-like"/>
    <property type="match status" value="1"/>
</dbReference>
<dbReference type="GO" id="GO:0031177">
    <property type="term" value="F:phosphopantetheine binding"/>
    <property type="evidence" value="ECO:0007669"/>
    <property type="project" value="InterPro"/>
</dbReference>
<keyword evidence="2" id="KW-0596">Phosphopantetheine</keyword>
<dbReference type="SUPFAM" id="SSF47336">
    <property type="entry name" value="ACP-like"/>
    <property type="match status" value="1"/>
</dbReference>
<dbReference type="GO" id="GO:0072330">
    <property type="term" value="P:monocarboxylic acid biosynthetic process"/>
    <property type="evidence" value="ECO:0007669"/>
    <property type="project" value="UniProtKB-ARBA"/>
</dbReference>
<dbReference type="PATRIC" id="fig|658445.3.peg.1732"/>
<dbReference type="InterPro" id="IPR036291">
    <property type="entry name" value="NAD(P)-bd_dom_sf"/>
</dbReference>
<dbReference type="Gene3D" id="3.30.559.10">
    <property type="entry name" value="Chloramphenicol acetyltransferase-like domain"/>
    <property type="match status" value="1"/>
</dbReference>
<name>A0A0C5WU84_9GAMM</name>
<dbReference type="InterPro" id="IPR000873">
    <property type="entry name" value="AMP-dep_synth/lig_dom"/>
</dbReference>
<evidence type="ECO:0000259" key="5">
    <source>
        <dbReference type="PROSITE" id="PS50075"/>
    </source>
</evidence>
<dbReference type="InterPro" id="IPR023213">
    <property type="entry name" value="CAT-like_dom_sf"/>
</dbReference>
<dbReference type="SUPFAM" id="SSF52777">
    <property type="entry name" value="CoA-dependent acyltransferases"/>
    <property type="match status" value="2"/>
</dbReference>
<dbReference type="InterPro" id="IPR044894">
    <property type="entry name" value="TubC_N_sf"/>
</dbReference>
<dbReference type="NCBIfam" id="TIGR01733">
    <property type="entry name" value="AA-adenyl-dom"/>
    <property type="match status" value="1"/>
</dbReference>
<feature type="domain" description="Carrier" evidence="5">
    <location>
        <begin position="1041"/>
        <end position="1116"/>
    </location>
</feature>
<dbReference type="NCBIfam" id="TIGR01746">
    <property type="entry name" value="Thioester-redct"/>
    <property type="match status" value="1"/>
</dbReference>
<dbReference type="SUPFAM" id="SSF51735">
    <property type="entry name" value="NAD(P)-binding Rossmann-fold domains"/>
    <property type="match status" value="1"/>
</dbReference>
<dbReference type="InterPro" id="IPR001242">
    <property type="entry name" value="Condensation_dom"/>
</dbReference>
<proteinExistence type="predicted"/>
<dbReference type="InterPro" id="IPR006162">
    <property type="entry name" value="Ppantetheine_attach_site"/>
</dbReference>
<dbReference type="PANTHER" id="PTHR45527">
    <property type="entry name" value="NONRIBOSOMAL PEPTIDE SYNTHETASE"/>
    <property type="match status" value="1"/>
</dbReference>
<dbReference type="OrthoDB" id="9757559at2"/>
<evidence type="ECO:0000256" key="2">
    <source>
        <dbReference type="ARBA" id="ARBA00022450"/>
    </source>
</evidence>
<evidence type="ECO:0000313" key="6">
    <source>
        <dbReference type="EMBL" id="AJR06620.1"/>
    </source>
</evidence>
<dbReference type="Pfam" id="PF13193">
    <property type="entry name" value="AMP-binding_C"/>
    <property type="match status" value="1"/>
</dbReference>
<dbReference type="Gene3D" id="3.30.300.30">
    <property type="match status" value="1"/>
</dbReference>
<dbReference type="InterPro" id="IPR013120">
    <property type="entry name" value="FAR_NAD-bd"/>
</dbReference>
<dbReference type="InterPro" id="IPR010080">
    <property type="entry name" value="Thioester_reductase-like_dom"/>
</dbReference>